<name>A0AAW4W2H4_9FIRM</name>
<reference evidence="1 2" key="1">
    <citation type="submission" date="2021-10" db="EMBL/GenBank/DDBJ databases">
        <title>Anaerobic single-cell dispensing facilitates the cultivation of human gut bacteria.</title>
        <authorList>
            <person name="Afrizal A."/>
        </authorList>
    </citation>
    <scope>NUCLEOTIDE SEQUENCE [LARGE SCALE GENOMIC DNA]</scope>
    <source>
        <strain evidence="1 2">CLA-AA-H270</strain>
    </source>
</reference>
<dbReference type="Proteomes" id="UP001298753">
    <property type="component" value="Unassembled WGS sequence"/>
</dbReference>
<gene>
    <name evidence="1" type="ORF">LKD22_12530</name>
</gene>
<keyword evidence="2" id="KW-1185">Reference proteome</keyword>
<dbReference type="AlphaFoldDB" id="A0AAW4W2H4"/>
<proteinExistence type="predicted"/>
<comment type="caution">
    <text evidence="1">The sequence shown here is derived from an EMBL/GenBank/DDBJ whole genome shotgun (WGS) entry which is preliminary data.</text>
</comment>
<organism evidence="1 2">
    <name type="scientific">Agathobaculum butyriciproducens</name>
    <dbReference type="NCBI Taxonomy" id="1628085"/>
    <lineage>
        <taxon>Bacteria</taxon>
        <taxon>Bacillati</taxon>
        <taxon>Bacillota</taxon>
        <taxon>Clostridia</taxon>
        <taxon>Eubacteriales</taxon>
        <taxon>Butyricicoccaceae</taxon>
        <taxon>Agathobaculum</taxon>
    </lineage>
</organism>
<evidence type="ECO:0000313" key="2">
    <source>
        <dbReference type="Proteomes" id="UP001298753"/>
    </source>
</evidence>
<protein>
    <submittedName>
        <fullName evidence="1">Uncharacterized protein</fullName>
    </submittedName>
</protein>
<sequence>MKLEHVTIDDMLRSYLKSNFANRNTLVIWPLSMCDSEAEVETIKQDLFEFGYLPPKSYCRNGFWIIEMPTHTAFEIINRHSKGTLAMRCYCGDECLHENM</sequence>
<evidence type="ECO:0000313" key="1">
    <source>
        <dbReference type="EMBL" id="MCC2177937.1"/>
    </source>
</evidence>
<dbReference type="RefSeq" id="WP_118647339.1">
    <property type="nucleotide sequence ID" value="NZ_JAJEPX010000080.1"/>
</dbReference>
<dbReference type="EMBL" id="JAJEPX010000080">
    <property type="protein sequence ID" value="MCC2177937.1"/>
    <property type="molecule type" value="Genomic_DNA"/>
</dbReference>
<accession>A0AAW4W2H4</accession>